<proteinExistence type="predicted"/>
<dbReference type="GO" id="GO:0043748">
    <property type="term" value="F:O-succinylbenzoate synthase activity"/>
    <property type="evidence" value="ECO:0007669"/>
    <property type="project" value="UniProtKB-EC"/>
</dbReference>
<reference evidence="7" key="1">
    <citation type="journal article" date="2014" name="Front. Microbiol.">
        <title>High frequency of phylogenetically diverse reductive dehalogenase-homologous genes in deep subseafloor sedimentary metagenomes.</title>
        <authorList>
            <person name="Kawai M."/>
            <person name="Futagami T."/>
            <person name="Toyoda A."/>
            <person name="Takaki Y."/>
            <person name="Nishi S."/>
            <person name="Hori S."/>
            <person name="Arai W."/>
            <person name="Tsubouchi T."/>
            <person name="Morono Y."/>
            <person name="Uchiyama I."/>
            <person name="Ito T."/>
            <person name="Fujiyama A."/>
            <person name="Inagaki F."/>
            <person name="Takami H."/>
        </authorList>
    </citation>
    <scope>NUCLEOTIDE SEQUENCE</scope>
    <source>
        <strain evidence="7">Expedition CK06-06</strain>
    </source>
</reference>
<dbReference type="SFLD" id="SFLDF00009">
    <property type="entry name" value="o-succinylbenzoate_synthase"/>
    <property type="match status" value="1"/>
</dbReference>
<dbReference type="SMART" id="SM00922">
    <property type="entry name" value="MR_MLE"/>
    <property type="match status" value="1"/>
</dbReference>
<name>X1BEN4_9ZZZZ</name>
<evidence type="ECO:0000256" key="4">
    <source>
        <dbReference type="ARBA" id="ARBA00023239"/>
    </source>
</evidence>
<evidence type="ECO:0000259" key="6">
    <source>
        <dbReference type="SMART" id="SM00922"/>
    </source>
</evidence>
<evidence type="ECO:0000256" key="2">
    <source>
        <dbReference type="ARBA" id="ARBA00022723"/>
    </source>
</evidence>
<dbReference type="InterPro" id="IPR013342">
    <property type="entry name" value="Mandelate_racemase_C"/>
</dbReference>
<evidence type="ECO:0000313" key="7">
    <source>
        <dbReference type="EMBL" id="GAG79677.1"/>
    </source>
</evidence>
<keyword evidence="2" id="KW-0479">Metal-binding</keyword>
<dbReference type="AlphaFoldDB" id="X1BEN4"/>
<evidence type="ECO:0000256" key="3">
    <source>
        <dbReference type="ARBA" id="ARBA00022842"/>
    </source>
</evidence>
<dbReference type="Gene3D" id="3.30.390.10">
    <property type="entry name" value="Enolase-like, N-terminal domain"/>
    <property type="match status" value="1"/>
</dbReference>
<gene>
    <name evidence="7" type="ORF">S01H4_33446</name>
</gene>
<dbReference type="GO" id="GO:0009234">
    <property type="term" value="P:menaquinone biosynthetic process"/>
    <property type="evidence" value="ECO:0007669"/>
    <property type="project" value="InterPro"/>
</dbReference>
<dbReference type="SUPFAM" id="SSF51604">
    <property type="entry name" value="Enolase C-terminal domain-like"/>
    <property type="match status" value="1"/>
</dbReference>
<dbReference type="Gene3D" id="3.20.20.120">
    <property type="entry name" value="Enolase-like C-terminal domain"/>
    <property type="match status" value="1"/>
</dbReference>
<dbReference type="NCBIfam" id="TIGR01928">
    <property type="entry name" value="menC_lowGC_arch"/>
    <property type="match status" value="1"/>
</dbReference>
<sequence>MAVWDLLGKRRSISLKQLLGGESNRVQVGVSIGIQESPPELINTVESYLAQGYNRVKIKIKPGRDIDDTSAVRQAYPDLRLQVDANSAYSLESAQSLLPLDELGLLLIEQPLSEDDLWDHSLLQKKFNTSICLDESIISLRHARQALEMKACKVINIKSGRVGGLSQAAAIHDICRAHNVPVWCGGMLETGVGRAANL</sequence>
<comment type="cofactor">
    <cofactor evidence="1">
        <name>a divalent metal cation</name>
        <dbReference type="ChEBI" id="CHEBI:60240"/>
    </cofactor>
</comment>
<dbReference type="InterPro" id="IPR036849">
    <property type="entry name" value="Enolase-like_C_sf"/>
</dbReference>
<organism evidence="7">
    <name type="scientific">marine sediment metagenome</name>
    <dbReference type="NCBI Taxonomy" id="412755"/>
    <lineage>
        <taxon>unclassified sequences</taxon>
        <taxon>metagenomes</taxon>
        <taxon>ecological metagenomes</taxon>
    </lineage>
</organism>
<evidence type="ECO:0000256" key="1">
    <source>
        <dbReference type="ARBA" id="ARBA00001968"/>
    </source>
</evidence>
<dbReference type="GO" id="GO:0046872">
    <property type="term" value="F:metal ion binding"/>
    <property type="evidence" value="ECO:0007669"/>
    <property type="project" value="UniProtKB-KW"/>
</dbReference>
<feature type="non-terminal residue" evidence="7">
    <location>
        <position position="198"/>
    </location>
</feature>
<dbReference type="InterPro" id="IPR010197">
    <property type="entry name" value="OSBS/NAAAR"/>
</dbReference>
<dbReference type="PANTHER" id="PTHR48073:SF5">
    <property type="entry name" value="O-SUCCINYLBENZOATE SYNTHASE"/>
    <property type="match status" value="1"/>
</dbReference>
<dbReference type="EC" id="4.2.1.113" evidence="5"/>
<dbReference type="InterPro" id="IPR029017">
    <property type="entry name" value="Enolase-like_N"/>
</dbReference>
<feature type="domain" description="Mandelate racemase/muconate lactonizing enzyme C-terminal" evidence="6">
    <location>
        <begin position="38"/>
        <end position="130"/>
    </location>
</feature>
<accession>X1BEN4</accession>
<dbReference type="InterPro" id="IPR029065">
    <property type="entry name" value="Enolase_C-like"/>
</dbReference>
<comment type="caution">
    <text evidence="7">The sequence shown here is derived from an EMBL/GenBank/DDBJ whole genome shotgun (WGS) entry which is preliminary data.</text>
</comment>
<dbReference type="PANTHER" id="PTHR48073">
    <property type="entry name" value="O-SUCCINYLBENZOATE SYNTHASE-RELATED"/>
    <property type="match status" value="1"/>
</dbReference>
<dbReference type="SFLD" id="SFLDS00001">
    <property type="entry name" value="Enolase"/>
    <property type="match status" value="1"/>
</dbReference>
<evidence type="ECO:0000256" key="5">
    <source>
        <dbReference type="ARBA" id="ARBA00029491"/>
    </source>
</evidence>
<dbReference type="Pfam" id="PF13378">
    <property type="entry name" value="MR_MLE_C"/>
    <property type="match status" value="1"/>
</dbReference>
<dbReference type="SFLD" id="SFLDG00180">
    <property type="entry name" value="muconate_cycloisomerase"/>
    <property type="match status" value="1"/>
</dbReference>
<keyword evidence="4" id="KW-0456">Lyase</keyword>
<protein>
    <recommendedName>
        <fullName evidence="5">o-succinylbenzoate synthase</fullName>
        <ecNumber evidence="5">4.2.1.113</ecNumber>
    </recommendedName>
</protein>
<keyword evidence="3" id="KW-0460">Magnesium</keyword>
<dbReference type="EMBL" id="BART01017603">
    <property type="protein sequence ID" value="GAG79677.1"/>
    <property type="molecule type" value="Genomic_DNA"/>
</dbReference>